<gene>
    <name evidence="4" type="ORF">B0A64_06095</name>
</gene>
<dbReference type="AlphaFoldDB" id="A0A227PEK9"/>
<dbReference type="GO" id="GO:0009279">
    <property type="term" value="C:cell outer membrane"/>
    <property type="evidence" value="ECO:0007669"/>
    <property type="project" value="UniProtKB-SubCell"/>
</dbReference>
<evidence type="ECO:0000256" key="3">
    <source>
        <dbReference type="ARBA" id="ARBA00023237"/>
    </source>
</evidence>
<evidence type="ECO:0000313" key="4">
    <source>
        <dbReference type="EMBL" id="OXG08329.1"/>
    </source>
</evidence>
<organism evidence="4 5">
    <name type="scientific">Flavobacterium araucananum</name>
    <dbReference type="NCBI Taxonomy" id="946678"/>
    <lineage>
        <taxon>Bacteria</taxon>
        <taxon>Pseudomonadati</taxon>
        <taxon>Bacteroidota</taxon>
        <taxon>Flavobacteriia</taxon>
        <taxon>Flavobacteriales</taxon>
        <taxon>Flavobacteriaceae</taxon>
        <taxon>Flavobacterium</taxon>
    </lineage>
</organism>
<proteinExistence type="predicted"/>
<protein>
    <recommendedName>
        <fullName evidence="6">TonB-dependent receptor</fullName>
    </recommendedName>
</protein>
<dbReference type="SUPFAM" id="SSF56935">
    <property type="entry name" value="Porins"/>
    <property type="match status" value="1"/>
</dbReference>
<dbReference type="Proteomes" id="UP000214684">
    <property type="component" value="Unassembled WGS sequence"/>
</dbReference>
<evidence type="ECO:0000256" key="2">
    <source>
        <dbReference type="ARBA" id="ARBA00023136"/>
    </source>
</evidence>
<comment type="caution">
    <text evidence="4">The sequence shown here is derived from an EMBL/GenBank/DDBJ whole genome shotgun (WGS) entry which is preliminary data.</text>
</comment>
<keyword evidence="2" id="KW-0472">Membrane</keyword>
<name>A0A227PEK9_9FLAO</name>
<dbReference type="EMBL" id="MUGS01000006">
    <property type="protein sequence ID" value="OXG08329.1"/>
    <property type="molecule type" value="Genomic_DNA"/>
</dbReference>
<evidence type="ECO:0000313" key="5">
    <source>
        <dbReference type="Proteomes" id="UP000214684"/>
    </source>
</evidence>
<sequence length="753" mass="84234">MFAVNGYSQVKKDSIVRVEKDKKEVKLVKEEAQNMMLNASNDNGPRNVNIGLPASIGGTTILENGLPVVYNWSGQGPTSVWRAASSFSKFQVQTVGETAIFIGDVGVSVSTYSNRGTEKHEQNIAFNTNSYGLLRGDISFSGPLKNNWYYAASAFLNFDPGTFRSDFTDYFDKTQIYKGVITKKYNGGKGEISVQYKFADSKSITSKVSPYVYNLDGTISQFGDFKIGRDSYLEQTGKSTIINPITGQRQTLDQMNDMGSTTNVIDVMGKNTLGNGMKLDYIVRFQNAKSGLYNPYYTNLGKIDAAKNRFVYADNQDQVYQGDYVQGVAMLATPKISQNTIMGKFDLSKKTKKHHWLAGLSDYYYDIDNYYQTTYNMIQEVAANPAKLITQIKDANGNWQNAAGVDGYGNSGYNSALQYYTGKENKLALYATEKWSVNKKIDLDFGARLEWQRIDGMWYPKSSRDAAKADGFLNNQIDMSRRQSIQKDWFNKAFTASFLHKTFRNVGFLADVSYTEVAGNLSSYSGADDPKVTPSQIPGASVGTYFNHSLISLVSKITYIQRNNFKNNSSFQGGHKQTITYDIQTIGWTTDMEIKPFKGFKFHALLTLQNPEYKNFIVDLSEVAAEGNKVYDFSGGTARSVSKVLVELDPSYSYKNWRLWVSTRYFSKEAANYPNTLFFASRWETFGGVACKLNKKIDLNLNVVNFLNQKGAQGSISGTNTTSIEQAQAFDGKPLVGTYIRPFTVEFGIKVKL</sequence>
<keyword evidence="3" id="KW-0998">Cell outer membrane</keyword>
<dbReference type="InterPro" id="IPR036942">
    <property type="entry name" value="Beta-barrel_TonB_sf"/>
</dbReference>
<evidence type="ECO:0008006" key="6">
    <source>
        <dbReference type="Google" id="ProtNLM"/>
    </source>
</evidence>
<keyword evidence="5" id="KW-1185">Reference proteome</keyword>
<evidence type="ECO:0000256" key="1">
    <source>
        <dbReference type="ARBA" id="ARBA00004442"/>
    </source>
</evidence>
<comment type="subcellular location">
    <subcellularLocation>
        <location evidence="1">Cell outer membrane</location>
    </subcellularLocation>
</comment>
<accession>A0A227PEK9</accession>
<dbReference type="Gene3D" id="2.40.170.20">
    <property type="entry name" value="TonB-dependent receptor, beta-barrel domain"/>
    <property type="match status" value="1"/>
</dbReference>
<reference evidence="4 5" key="1">
    <citation type="submission" date="2016-11" db="EMBL/GenBank/DDBJ databases">
        <title>Whole genomes of Flavobacteriaceae.</title>
        <authorList>
            <person name="Stine C."/>
            <person name="Li C."/>
            <person name="Tadesse D."/>
        </authorList>
    </citation>
    <scope>NUCLEOTIDE SEQUENCE [LARGE SCALE GENOMIC DNA]</scope>
    <source>
        <strain evidence="4 5">DSM 24704</strain>
    </source>
</reference>